<dbReference type="AlphaFoldDB" id="H6SP28"/>
<feature type="transmembrane region" description="Helical" evidence="1">
    <location>
        <begin position="47"/>
        <end position="68"/>
    </location>
</feature>
<evidence type="ECO:0000313" key="3">
    <source>
        <dbReference type="Proteomes" id="UP000033220"/>
    </source>
</evidence>
<keyword evidence="1" id="KW-0472">Membrane</keyword>
<organism evidence="2 3">
    <name type="scientific">Pararhodospirillum photometricum DSM 122</name>
    <dbReference type="NCBI Taxonomy" id="1150469"/>
    <lineage>
        <taxon>Bacteria</taxon>
        <taxon>Pseudomonadati</taxon>
        <taxon>Pseudomonadota</taxon>
        <taxon>Alphaproteobacteria</taxon>
        <taxon>Rhodospirillales</taxon>
        <taxon>Rhodospirillaceae</taxon>
        <taxon>Pararhodospirillum</taxon>
    </lineage>
</organism>
<dbReference type="RefSeq" id="WP_014413740.1">
    <property type="nucleotide sequence ID" value="NC_017059.1"/>
</dbReference>
<evidence type="ECO:0000313" key="2">
    <source>
        <dbReference type="EMBL" id="CCG07100.1"/>
    </source>
</evidence>
<keyword evidence="1" id="KW-0812">Transmembrane</keyword>
<dbReference type="eggNOG" id="ENOG5033JXC">
    <property type="taxonomic scope" value="Bacteria"/>
</dbReference>
<protein>
    <submittedName>
        <fullName evidence="2">Uncharacterized protein</fullName>
    </submittedName>
</protein>
<name>H6SP28_PARPM</name>
<sequence>METKINGVKTDLEAKINGVKTDLETKIAEAKAELKAEIAPLKTETVVVRWILGVVLTLQVATFIKLMVA</sequence>
<keyword evidence="1" id="KW-1133">Transmembrane helix</keyword>
<dbReference type="EMBL" id="HE663493">
    <property type="protein sequence ID" value="CCG07100.1"/>
    <property type="molecule type" value="Genomic_DNA"/>
</dbReference>
<gene>
    <name evidence="2" type="ORF">RSPPHO_00474</name>
</gene>
<evidence type="ECO:0000256" key="1">
    <source>
        <dbReference type="SAM" id="Phobius"/>
    </source>
</evidence>
<dbReference type="KEGG" id="rpm:RSPPHO_00474"/>
<accession>H6SP28</accession>
<dbReference type="PATRIC" id="fig|1150469.3.peg.556"/>
<dbReference type="Proteomes" id="UP000033220">
    <property type="component" value="Chromosome DSM 122"/>
</dbReference>
<keyword evidence="3" id="KW-1185">Reference proteome</keyword>
<reference evidence="2 3" key="1">
    <citation type="submission" date="2012-02" db="EMBL/GenBank/DDBJ databases">
        <title>Shotgun genome sequence of Phaeospirillum photometricum DSM 122.</title>
        <authorList>
            <person name="Duquesne K."/>
            <person name="Sturgis J."/>
        </authorList>
    </citation>
    <scope>NUCLEOTIDE SEQUENCE [LARGE SCALE GENOMIC DNA]</scope>
    <source>
        <strain evidence="3">DSM122</strain>
    </source>
</reference>
<proteinExistence type="predicted"/>
<dbReference type="HOGENOM" id="CLU_2773223_0_0_5"/>